<dbReference type="InterPro" id="IPR001498">
    <property type="entry name" value="Impact_N"/>
</dbReference>
<dbReference type="Gene3D" id="3.30.230.30">
    <property type="entry name" value="Impact, N-terminal domain"/>
    <property type="match status" value="1"/>
</dbReference>
<comment type="similarity">
    <text evidence="1">Belongs to the IMPACT family.</text>
</comment>
<evidence type="ECO:0000259" key="2">
    <source>
        <dbReference type="Pfam" id="PF01205"/>
    </source>
</evidence>
<dbReference type="InterPro" id="IPR035647">
    <property type="entry name" value="EFG_III/V"/>
</dbReference>
<dbReference type="NCBIfam" id="TIGR00257">
    <property type="entry name" value="IMPACT_YIGZ"/>
    <property type="match status" value="1"/>
</dbReference>
<dbReference type="InterPro" id="IPR036956">
    <property type="entry name" value="Impact_N_sf"/>
</dbReference>
<gene>
    <name evidence="4" type="ORF">JRV97_02645</name>
</gene>
<dbReference type="Proteomes" id="UP001232493">
    <property type="component" value="Chromosome"/>
</dbReference>
<reference evidence="4 5" key="1">
    <citation type="submission" date="2021-02" db="EMBL/GenBank/DDBJ databases">
        <title>Characterization of Marinitoga sp. nov. str. BP5-C20A.</title>
        <authorList>
            <person name="Erauso G."/>
            <person name="Postec A."/>
        </authorList>
    </citation>
    <scope>NUCLEOTIDE SEQUENCE [LARGE SCALE GENOMIC DNA]</scope>
    <source>
        <strain evidence="4 5">BP5-C20A</strain>
    </source>
</reference>
<dbReference type="InterPro" id="IPR015796">
    <property type="entry name" value="Impact_YigZ-like"/>
</dbReference>
<name>A0ABY8PS87_9BACT</name>
<proteinExistence type="inferred from homology"/>
<feature type="domain" description="Impact N-terminal" evidence="2">
    <location>
        <begin position="19"/>
        <end position="122"/>
    </location>
</feature>
<dbReference type="RefSeq" id="WP_280999937.1">
    <property type="nucleotide sequence ID" value="NZ_CP069362.1"/>
</dbReference>
<dbReference type="EMBL" id="CP069362">
    <property type="protein sequence ID" value="WGS65475.1"/>
    <property type="molecule type" value="Genomic_DNA"/>
</dbReference>
<dbReference type="SUPFAM" id="SSF54211">
    <property type="entry name" value="Ribosomal protein S5 domain 2-like"/>
    <property type="match status" value="1"/>
</dbReference>
<evidence type="ECO:0000259" key="3">
    <source>
        <dbReference type="Pfam" id="PF09186"/>
    </source>
</evidence>
<evidence type="ECO:0000313" key="4">
    <source>
        <dbReference type="EMBL" id="WGS65475.1"/>
    </source>
</evidence>
<protein>
    <submittedName>
        <fullName evidence="4">YigZ family protein</fullName>
    </submittedName>
</protein>
<evidence type="ECO:0000256" key="1">
    <source>
        <dbReference type="ARBA" id="ARBA00007665"/>
    </source>
</evidence>
<feature type="domain" description="UPF0029" evidence="3">
    <location>
        <begin position="139"/>
        <end position="183"/>
    </location>
</feature>
<dbReference type="Gene3D" id="3.30.70.240">
    <property type="match status" value="1"/>
</dbReference>
<dbReference type="InterPro" id="IPR023582">
    <property type="entry name" value="Impact"/>
</dbReference>
<dbReference type="InterPro" id="IPR015269">
    <property type="entry name" value="UPF0029_Impact_C"/>
</dbReference>
<evidence type="ECO:0000313" key="5">
    <source>
        <dbReference type="Proteomes" id="UP001232493"/>
    </source>
</evidence>
<dbReference type="InterPro" id="IPR020568">
    <property type="entry name" value="Ribosomal_Su5_D2-typ_SF"/>
</dbReference>
<keyword evidence="5" id="KW-1185">Reference proteome</keyword>
<organism evidence="4 5">
    <name type="scientific">Marinitoga aeolica</name>
    <dbReference type="NCBI Taxonomy" id="2809031"/>
    <lineage>
        <taxon>Bacteria</taxon>
        <taxon>Thermotogati</taxon>
        <taxon>Thermotogota</taxon>
        <taxon>Thermotogae</taxon>
        <taxon>Petrotogales</taxon>
        <taxon>Petrotogaceae</taxon>
        <taxon>Marinitoga</taxon>
    </lineage>
</organism>
<accession>A0ABY8PS87</accession>
<sequence>MVEIYFSILTPKETTIKIKRSEFIGNVKKVNTEEEAKEFIKEISSKYRNATHNCWAYKVNGNKFNYSDDGEPSGTAGKPIFGIIEKHDLTNIAIVVTRYFGGVKLGVRGLIDAYSQCAEETIINSKIGKYIDLKIYKVKTDYSKHAEIERLLKRLNGWKIVNQEFAADVSFEIAIEEDKENEILKILKNKGHIEYLRTEEVGIK</sequence>
<dbReference type="Pfam" id="PF09186">
    <property type="entry name" value="DUF1949"/>
    <property type="match status" value="1"/>
</dbReference>
<dbReference type="PANTHER" id="PTHR16301:SF20">
    <property type="entry name" value="IMPACT FAMILY MEMBER YIGZ"/>
    <property type="match status" value="1"/>
</dbReference>
<dbReference type="SUPFAM" id="SSF54980">
    <property type="entry name" value="EF-G C-terminal domain-like"/>
    <property type="match status" value="1"/>
</dbReference>
<dbReference type="PANTHER" id="PTHR16301">
    <property type="entry name" value="IMPACT-RELATED"/>
    <property type="match status" value="1"/>
</dbReference>
<dbReference type="Pfam" id="PF01205">
    <property type="entry name" value="Impact_N"/>
    <property type="match status" value="1"/>
</dbReference>